<dbReference type="InterPro" id="IPR000980">
    <property type="entry name" value="SH2"/>
</dbReference>
<feature type="region of interest" description="Disordered" evidence="31">
    <location>
        <begin position="389"/>
        <end position="408"/>
    </location>
</feature>
<dbReference type="FunFam" id="3.30.200.20:FF:000089">
    <property type="entry name" value="Tyrosine-protein kinase"/>
    <property type="match status" value="1"/>
</dbReference>
<keyword evidence="11 24" id="KW-0547">Nucleotide-binding</keyword>
<evidence type="ECO:0000259" key="32">
    <source>
        <dbReference type="PROSITE" id="PS50001"/>
    </source>
</evidence>
<dbReference type="GO" id="GO:0005524">
    <property type="term" value="F:ATP binding"/>
    <property type="evidence" value="ECO:0007669"/>
    <property type="project" value="UniProtKB-UniRule"/>
</dbReference>
<evidence type="ECO:0000256" key="17">
    <source>
        <dbReference type="ARBA" id="ARBA00023121"/>
    </source>
</evidence>
<keyword evidence="36" id="KW-1185">Reference proteome</keyword>
<dbReference type="GO" id="GO:0005634">
    <property type="term" value="C:nucleus"/>
    <property type="evidence" value="ECO:0007669"/>
    <property type="project" value="UniProtKB-SubCell"/>
</dbReference>
<dbReference type="InterPro" id="IPR017441">
    <property type="entry name" value="Protein_kinase_ATP_BS"/>
</dbReference>
<dbReference type="InterPro" id="IPR027267">
    <property type="entry name" value="AH/BAR_dom_sf"/>
</dbReference>
<accession>A0A663EYE5</accession>
<evidence type="ECO:0000256" key="26">
    <source>
        <dbReference type="PIRSR" id="PIRSR000632-2"/>
    </source>
</evidence>
<evidence type="ECO:0000256" key="13">
    <source>
        <dbReference type="ARBA" id="ARBA00022840"/>
    </source>
</evidence>
<evidence type="ECO:0000256" key="6">
    <source>
        <dbReference type="ARBA" id="ARBA00004544"/>
    </source>
</evidence>
<feature type="coiled-coil region" evidence="30">
    <location>
        <begin position="323"/>
        <end position="380"/>
    </location>
</feature>
<evidence type="ECO:0000256" key="8">
    <source>
        <dbReference type="ARBA" id="ARBA00022490"/>
    </source>
</evidence>
<evidence type="ECO:0000256" key="16">
    <source>
        <dbReference type="ARBA" id="ARBA00023054"/>
    </source>
</evidence>
<evidence type="ECO:0000256" key="25">
    <source>
        <dbReference type="PIRSR" id="PIRSR000632-1"/>
    </source>
</evidence>
<evidence type="ECO:0000259" key="34">
    <source>
        <dbReference type="PROSITE" id="PS51741"/>
    </source>
</evidence>
<evidence type="ECO:0000256" key="27">
    <source>
        <dbReference type="PROSITE-ProRule" id="PRU00191"/>
    </source>
</evidence>
<dbReference type="GO" id="GO:0008289">
    <property type="term" value="F:lipid binding"/>
    <property type="evidence" value="ECO:0007669"/>
    <property type="project" value="UniProtKB-KW"/>
</dbReference>
<keyword evidence="8 24" id="KW-0963">Cytoplasm</keyword>
<feature type="binding site" evidence="26">
    <location>
        <begin position="528"/>
        <end position="536"/>
    </location>
    <ligand>
        <name>ATP</name>
        <dbReference type="ChEBI" id="CHEBI:30616"/>
    </ligand>
</feature>
<reference evidence="35" key="1">
    <citation type="submission" date="2025-08" db="UniProtKB">
        <authorList>
            <consortium name="Ensembl"/>
        </authorList>
    </citation>
    <scope>IDENTIFICATION</scope>
</reference>
<keyword evidence="10 24" id="KW-0808">Transferase</keyword>
<dbReference type="PROSITE" id="PS00107">
    <property type="entry name" value="PROTEIN_KINASE_ATP"/>
    <property type="match status" value="1"/>
</dbReference>
<feature type="domain" description="Protein kinase" evidence="33">
    <location>
        <begin position="522"/>
        <end position="776"/>
    </location>
</feature>
<dbReference type="Ensembl" id="ENSACCT00020018186.1">
    <property type="protein sequence ID" value="ENSACCP00020017425.1"/>
    <property type="gene ID" value="ENSACCG00020011944.1"/>
</dbReference>
<dbReference type="EC" id="2.7.10.2" evidence="24"/>
<dbReference type="InterPro" id="IPR000719">
    <property type="entry name" value="Prot_kinase_dom"/>
</dbReference>
<comment type="catalytic activity">
    <reaction evidence="23 24">
        <text>L-tyrosyl-[protein] + ATP = O-phospho-L-tyrosyl-[protein] + ADP + H(+)</text>
        <dbReference type="Rhea" id="RHEA:10596"/>
        <dbReference type="Rhea" id="RHEA-COMP:10136"/>
        <dbReference type="Rhea" id="RHEA-COMP:20101"/>
        <dbReference type="ChEBI" id="CHEBI:15378"/>
        <dbReference type="ChEBI" id="CHEBI:30616"/>
        <dbReference type="ChEBI" id="CHEBI:46858"/>
        <dbReference type="ChEBI" id="CHEBI:61978"/>
        <dbReference type="ChEBI" id="CHEBI:456216"/>
        <dbReference type="EC" id="2.7.10.2"/>
    </reaction>
</comment>
<dbReference type="InterPro" id="IPR001060">
    <property type="entry name" value="FCH_dom"/>
</dbReference>
<feature type="binding site" evidence="26 29">
    <location>
        <position position="550"/>
    </location>
    <ligand>
        <name>ATP</name>
        <dbReference type="ChEBI" id="CHEBI:30616"/>
    </ligand>
</feature>
<evidence type="ECO:0000256" key="18">
    <source>
        <dbReference type="ARBA" id="ARBA00023136"/>
    </source>
</evidence>
<dbReference type="PROSITE" id="PS50001">
    <property type="entry name" value="SH2"/>
    <property type="match status" value="1"/>
</dbReference>
<dbReference type="Pfam" id="PF00017">
    <property type="entry name" value="SH2"/>
    <property type="match status" value="1"/>
</dbReference>
<evidence type="ECO:0000256" key="30">
    <source>
        <dbReference type="SAM" id="Coils"/>
    </source>
</evidence>
<dbReference type="CDD" id="cd10361">
    <property type="entry name" value="SH2_Fps_family"/>
    <property type="match status" value="1"/>
</dbReference>
<evidence type="ECO:0000259" key="33">
    <source>
        <dbReference type="PROSITE" id="PS50011"/>
    </source>
</evidence>
<evidence type="ECO:0000256" key="11">
    <source>
        <dbReference type="ARBA" id="ARBA00022741"/>
    </source>
</evidence>
<evidence type="ECO:0000256" key="1">
    <source>
        <dbReference type="ARBA" id="ARBA00004123"/>
    </source>
</evidence>
<dbReference type="GO" id="GO:0070161">
    <property type="term" value="C:anchoring junction"/>
    <property type="evidence" value="ECO:0007669"/>
    <property type="project" value="UniProtKB-SubCell"/>
</dbReference>
<evidence type="ECO:0000256" key="28">
    <source>
        <dbReference type="PROSITE-ProRule" id="PRU01077"/>
    </source>
</evidence>
<proteinExistence type="inferred from homology"/>
<keyword evidence="14" id="KW-0965">Cell junction</keyword>
<keyword evidence="18" id="KW-0472">Membrane</keyword>
<dbReference type="GO" id="GO:0004715">
    <property type="term" value="F:non-membrane spanning protein tyrosine kinase activity"/>
    <property type="evidence" value="ECO:0007669"/>
    <property type="project" value="UniProtKB-EC"/>
</dbReference>
<keyword evidence="12 24" id="KW-0418">Kinase</keyword>
<dbReference type="SMART" id="SM00252">
    <property type="entry name" value="SH2"/>
    <property type="match status" value="1"/>
</dbReference>
<reference evidence="35" key="2">
    <citation type="submission" date="2025-09" db="UniProtKB">
        <authorList>
            <consortium name="Ensembl"/>
        </authorList>
    </citation>
    <scope>IDENTIFICATION</scope>
</reference>
<evidence type="ECO:0000256" key="21">
    <source>
        <dbReference type="ARBA" id="ARBA00023242"/>
    </source>
</evidence>
<dbReference type="InterPro" id="IPR001245">
    <property type="entry name" value="Ser-Thr/Tyr_kinase_cat_dom"/>
</dbReference>
<dbReference type="FunFam" id="1.10.287.160:FF:000005">
    <property type="entry name" value="Tyrosine-protein kinase"/>
    <property type="match status" value="1"/>
</dbReference>
<dbReference type="GO" id="GO:0042995">
    <property type="term" value="C:cell projection"/>
    <property type="evidence" value="ECO:0007669"/>
    <property type="project" value="UniProtKB-SubCell"/>
</dbReference>
<evidence type="ECO:0000256" key="4">
    <source>
        <dbReference type="ARBA" id="ARBA00004316"/>
    </source>
</evidence>
<keyword evidence="20 24" id="KW-0206">Cytoskeleton</keyword>
<keyword evidence="13 24" id="KW-0067">ATP-binding</keyword>
<evidence type="ECO:0000256" key="20">
    <source>
        <dbReference type="ARBA" id="ARBA00023212"/>
    </source>
</evidence>
<comment type="similarity">
    <text evidence="24">Belongs to the protein kinase superfamily. Tyr protein kinase family. Fes/fps subfamily.</text>
</comment>
<evidence type="ECO:0000256" key="2">
    <source>
        <dbReference type="ARBA" id="ARBA00004245"/>
    </source>
</evidence>
<protein>
    <recommendedName>
        <fullName evidence="24">Tyrosine-protein kinase</fullName>
        <ecNumber evidence="24">2.7.10.2</ecNumber>
    </recommendedName>
</protein>
<keyword evidence="16 28" id="KW-0175">Coiled coil</keyword>
<dbReference type="PANTHER" id="PTHR24418">
    <property type="entry name" value="TYROSINE-PROTEIN KINASE"/>
    <property type="match status" value="1"/>
</dbReference>
<keyword evidence="17" id="KW-0446">Lipid-binding</keyword>
<feature type="domain" description="F-BAR" evidence="34">
    <location>
        <begin position="1"/>
        <end position="259"/>
    </location>
</feature>
<dbReference type="AlphaFoldDB" id="A0A663EYE5"/>
<dbReference type="PIRSF" id="PIRSF000632">
    <property type="entry name" value="TyrPK_fps"/>
    <property type="match status" value="1"/>
</dbReference>
<dbReference type="SUPFAM" id="SSF103657">
    <property type="entry name" value="BAR/IMD domain-like"/>
    <property type="match status" value="1"/>
</dbReference>
<dbReference type="PROSITE" id="PS51741">
    <property type="entry name" value="F_BAR"/>
    <property type="match status" value="1"/>
</dbReference>
<evidence type="ECO:0000256" key="24">
    <source>
        <dbReference type="PIRNR" id="PIRNR000632"/>
    </source>
</evidence>
<dbReference type="InterPro" id="IPR016250">
    <property type="entry name" value="Tyr-prot_kinase_Fes/Fps"/>
</dbReference>
<dbReference type="InterPro" id="IPR011009">
    <property type="entry name" value="Kinase-like_dom_sf"/>
</dbReference>
<dbReference type="PRINTS" id="PR00109">
    <property type="entry name" value="TYRKINASE"/>
</dbReference>
<dbReference type="Gene3D" id="1.20.1270.60">
    <property type="entry name" value="Arfaptin homology (AH) domain/BAR domain"/>
    <property type="match status" value="1"/>
</dbReference>
<dbReference type="CDD" id="cd07686">
    <property type="entry name" value="F-BAR_Fer"/>
    <property type="match status" value="1"/>
</dbReference>
<dbReference type="GO" id="GO:0005938">
    <property type="term" value="C:cell cortex"/>
    <property type="evidence" value="ECO:0007669"/>
    <property type="project" value="UniProtKB-SubCell"/>
</dbReference>
<dbReference type="CDD" id="cd05085">
    <property type="entry name" value="PTKc_Fer"/>
    <property type="match status" value="1"/>
</dbReference>
<dbReference type="Proteomes" id="UP000472275">
    <property type="component" value="Chromosome Z"/>
</dbReference>
<dbReference type="InterPro" id="IPR008266">
    <property type="entry name" value="Tyr_kinase_AS"/>
</dbReference>
<dbReference type="SMART" id="SM00055">
    <property type="entry name" value="FCH"/>
    <property type="match status" value="1"/>
</dbReference>
<evidence type="ECO:0000256" key="14">
    <source>
        <dbReference type="ARBA" id="ARBA00022949"/>
    </source>
</evidence>
<evidence type="ECO:0000313" key="36">
    <source>
        <dbReference type="Proteomes" id="UP000472275"/>
    </source>
</evidence>
<evidence type="ECO:0000256" key="22">
    <source>
        <dbReference type="ARBA" id="ARBA00023273"/>
    </source>
</evidence>
<sequence length="781" mass="89754">MGFGGDLKYSHDALLKLQDWELRLLETVKKFMVMRVKSDKEYASTLQNLCNQVDKESTCQLDYISNVSKSWLLVVQQTEQLSKIMKTHAEDLNSGPLHRLTMMIKDKQQVKKSYVGVHQQIEAEMYKVTKTELEKLKSSYRQLIKEVNSAKEKYKEAVAKGKETEKAKDRCDKATMKLHMLHNQYVLALKGAQLHQHQYYDTTLPLLLDSLQKMQEEMIKALKGILDEYSQITSLVTEEIVNVHKEIQTSVEQIDPNSEYNDFIDTHRSSEVVEQEIEFDTSLLEENENLQANEIMWNNLTAESLQVTLKTVIEELIQTQQTLLSKEELVLELEKKIEESSKTCEKKSDIVLLLSQKQALEELKQTVQQLRCSEAKFAAQKELLEQKVQENDGKEPPPVVNYEEDARSVTSMDKKDKVSRFDTIRHSIAGIIRSPKSMLGSSSFFDVISTTEKPLAEQDWYHGAIPRIEAQELLKQQGDFLVRESHGKPGEYVLSVFSDGQRRHFIIQYADDKKWVLNHEDVTLGELLGKGNFGEVYKGTLKDKTPVAVKTCKEDLPQELKIKFLSEARILKQYDHPNIVKLIGVCTQRQPIYIVMELVPGGDFLSFLRKKKDELKTKQLVKFSLDAASGMAYLESKNCIHRDLAARNCLVGESNILKISDFGMSRQEDDGVYSSSGLKQIPIKWTAPEALNYGRYTSESDVWSFGILLWETFSLGVCPYPGMTNQQAREQVEKGYRMSAPQKCPEEVYKIMQRCWDYKPENRPKFSEIQKELSSIKKKVT</sequence>
<evidence type="ECO:0000256" key="29">
    <source>
        <dbReference type="PROSITE-ProRule" id="PRU10141"/>
    </source>
</evidence>
<evidence type="ECO:0000256" key="3">
    <source>
        <dbReference type="ARBA" id="ARBA00004282"/>
    </source>
</evidence>
<evidence type="ECO:0000256" key="9">
    <source>
        <dbReference type="ARBA" id="ARBA00022553"/>
    </source>
</evidence>
<dbReference type="Pfam" id="PF07714">
    <property type="entry name" value="PK_Tyr_Ser-Thr"/>
    <property type="match status" value="1"/>
</dbReference>
<dbReference type="PROSITE" id="PS00109">
    <property type="entry name" value="PROTEIN_KINASE_TYR"/>
    <property type="match status" value="1"/>
</dbReference>
<evidence type="ECO:0000256" key="15">
    <source>
        <dbReference type="ARBA" id="ARBA00022999"/>
    </source>
</evidence>
<dbReference type="SUPFAM" id="SSF55550">
    <property type="entry name" value="SH2 domain"/>
    <property type="match status" value="1"/>
</dbReference>
<name>A0A663EYE5_AQUCH</name>
<evidence type="ECO:0000256" key="5">
    <source>
        <dbReference type="ARBA" id="ARBA00004413"/>
    </source>
</evidence>
<dbReference type="Gene3D" id="1.10.510.10">
    <property type="entry name" value="Transferase(Phosphotransferase) domain 1"/>
    <property type="match status" value="1"/>
</dbReference>
<dbReference type="PROSITE" id="PS50011">
    <property type="entry name" value="PROTEIN_KINASE_DOM"/>
    <property type="match status" value="1"/>
</dbReference>
<dbReference type="InterPro" id="IPR050198">
    <property type="entry name" value="Non-receptor_tyrosine_kinases"/>
</dbReference>
<dbReference type="FunFam" id="1.10.510.10:FF:000622">
    <property type="entry name" value="Tyrosine-protein kinase"/>
    <property type="match status" value="1"/>
</dbReference>
<dbReference type="Gene3D" id="3.30.505.10">
    <property type="entry name" value="SH2 domain"/>
    <property type="match status" value="1"/>
</dbReference>
<feature type="domain" description="SH2" evidence="32">
    <location>
        <begin position="460"/>
        <end position="527"/>
    </location>
</feature>
<feature type="active site" description="Proton acceptor" evidence="25">
    <location>
        <position position="643"/>
    </location>
</feature>
<evidence type="ECO:0000256" key="7">
    <source>
        <dbReference type="ARBA" id="ARBA00022475"/>
    </source>
</evidence>
<dbReference type="Pfam" id="PF00611">
    <property type="entry name" value="FCH"/>
    <property type="match status" value="1"/>
</dbReference>
<evidence type="ECO:0000256" key="12">
    <source>
        <dbReference type="ARBA" id="ARBA00022777"/>
    </source>
</evidence>
<dbReference type="InterPro" id="IPR020635">
    <property type="entry name" value="Tyr_kinase_cat_dom"/>
</dbReference>
<evidence type="ECO:0000256" key="23">
    <source>
        <dbReference type="ARBA" id="ARBA00051245"/>
    </source>
</evidence>
<dbReference type="Gene3D" id="1.10.287.160">
    <property type="entry name" value="HR1 repeat"/>
    <property type="match status" value="1"/>
</dbReference>
<gene>
    <name evidence="35" type="primary">FER</name>
</gene>
<dbReference type="GO" id="GO:0005886">
    <property type="term" value="C:plasma membrane"/>
    <property type="evidence" value="ECO:0007669"/>
    <property type="project" value="UniProtKB-SubCell"/>
</dbReference>
<dbReference type="InterPro" id="IPR031160">
    <property type="entry name" value="F_BAR_dom"/>
</dbReference>
<dbReference type="GeneTree" id="ENSGT00940000154997"/>
<keyword evidence="22" id="KW-0966">Cell projection</keyword>
<dbReference type="SUPFAM" id="SSF56112">
    <property type="entry name" value="Protein kinase-like (PK-like)"/>
    <property type="match status" value="1"/>
</dbReference>
<dbReference type="SMART" id="SM00219">
    <property type="entry name" value="TyrKc"/>
    <property type="match status" value="1"/>
</dbReference>
<evidence type="ECO:0000256" key="10">
    <source>
        <dbReference type="ARBA" id="ARBA00022679"/>
    </source>
</evidence>
<organism evidence="35 36">
    <name type="scientific">Aquila chrysaetos chrysaetos</name>
    <dbReference type="NCBI Taxonomy" id="223781"/>
    <lineage>
        <taxon>Eukaryota</taxon>
        <taxon>Metazoa</taxon>
        <taxon>Chordata</taxon>
        <taxon>Craniata</taxon>
        <taxon>Vertebrata</taxon>
        <taxon>Euteleostomi</taxon>
        <taxon>Archelosauria</taxon>
        <taxon>Archosauria</taxon>
        <taxon>Dinosauria</taxon>
        <taxon>Saurischia</taxon>
        <taxon>Theropoda</taxon>
        <taxon>Coelurosauria</taxon>
        <taxon>Aves</taxon>
        <taxon>Neognathae</taxon>
        <taxon>Neoaves</taxon>
        <taxon>Telluraves</taxon>
        <taxon>Accipitrimorphae</taxon>
        <taxon>Accipitriformes</taxon>
        <taxon>Accipitridae</taxon>
        <taxon>Accipitrinae</taxon>
        <taxon>Aquila</taxon>
    </lineage>
</organism>
<keyword evidence="21" id="KW-0539">Nucleus</keyword>
<dbReference type="InterPro" id="IPR036860">
    <property type="entry name" value="SH2_dom_sf"/>
</dbReference>
<keyword evidence="19 24" id="KW-0829">Tyrosine-protein kinase</keyword>
<dbReference type="InterPro" id="IPR037452">
    <property type="entry name" value="Fer_F-BAR"/>
</dbReference>
<dbReference type="PRINTS" id="PR00401">
    <property type="entry name" value="SH2DOMAIN"/>
</dbReference>
<keyword evidence="7" id="KW-1003">Cell membrane</keyword>
<dbReference type="GO" id="GO:0005856">
    <property type="term" value="C:cytoskeleton"/>
    <property type="evidence" value="ECO:0007669"/>
    <property type="project" value="UniProtKB-SubCell"/>
</dbReference>
<dbReference type="FunFam" id="1.20.1270.60:FF:000029">
    <property type="entry name" value="Tyrosine-protein kinase"/>
    <property type="match status" value="1"/>
</dbReference>
<keyword evidence="15 27" id="KW-0727">SH2 domain</keyword>
<evidence type="ECO:0000313" key="35">
    <source>
        <dbReference type="Ensembl" id="ENSACCP00020017425.1"/>
    </source>
</evidence>
<comment type="subcellular location">
    <subcellularLocation>
        <location evidence="3">Cell junction</location>
    </subcellularLocation>
    <subcellularLocation>
        <location evidence="5">Cell membrane</location>
        <topology evidence="5">Peripheral membrane protein</topology>
        <orientation evidence="5">Cytoplasmic side</orientation>
    </subcellularLocation>
    <subcellularLocation>
        <location evidence="4">Cell projection</location>
    </subcellularLocation>
    <subcellularLocation>
        <location evidence="6">Cytoplasm</location>
        <location evidence="6">Cell cortex</location>
    </subcellularLocation>
    <subcellularLocation>
        <location evidence="2 24">Cytoplasm</location>
        <location evidence="2 24">Cytoskeleton</location>
    </subcellularLocation>
    <subcellularLocation>
        <location evidence="1">Nucleus</location>
    </subcellularLocation>
</comment>
<evidence type="ECO:0000256" key="31">
    <source>
        <dbReference type="SAM" id="MobiDB-lite"/>
    </source>
</evidence>
<evidence type="ECO:0000256" key="19">
    <source>
        <dbReference type="ARBA" id="ARBA00023137"/>
    </source>
</evidence>
<feature type="coiled-coil region" evidence="30">
    <location>
        <begin position="126"/>
        <end position="160"/>
    </location>
</feature>
<keyword evidence="9" id="KW-0597">Phosphoprotein</keyword>
<dbReference type="InterPro" id="IPR035849">
    <property type="entry name" value="Fes/Fps/Fer_SH2"/>
</dbReference>